<evidence type="ECO:0000313" key="2">
    <source>
        <dbReference type="Proteomes" id="UP000002145"/>
    </source>
</evidence>
<name>G2JCD1_ACET2</name>
<keyword evidence="2" id="KW-1185">Reference proteome</keyword>
<proteinExistence type="predicted"/>
<reference evidence="2" key="1">
    <citation type="submission" date="2007-02" db="EMBL/GenBank/DDBJ databases">
        <title>Complete sequence of Clostridium thermocellum ATCC 27405.</title>
        <authorList>
            <consortium name="US DOE Joint Genome Institute"/>
            <person name="Copeland A."/>
            <person name="Lucas S."/>
            <person name="Lapidus A."/>
            <person name="Barry K."/>
            <person name="Detter J.C."/>
            <person name="Glavina del Rio T."/>
            <person name="Hammon N."/>
            <person name="Israni S."/>
            <person name="Dalin E."/>
            <person name="Tice H."/>
            <person name="Pitluck S."/>
            <person name="Chertkov O."/>
            <person name="Brettin T."/>
            <person name="Bruce D."/>
            <person name="Han C."/>
            <person name="Tapia R."/>
            <person name="Gilna P."/>
            <person name="Schmutz J."/>
            <person name="Larimer F."/>
            <person name="Land M."/>
            <person name="Hauser L."/>
            <person name="Kyrpides N."/>
            <person name="Mikhailova N."/>
            <person name="Wu J.H.D."/>
            <person name="Newcomb M."/>
            <person name="Richardson P."/>
        </authorList>
    </citation>
    <scope>NUCLEOTIDE SEQUENCE [LARGE SCALE GENOMIC DNA]</scope>
    <source>
        <strain evidence="2">ATCC 27405 / DSM 1237 / JCM 9322 / NBRC 103400 / NCIMB 10682 / NRRL B-4536 / VPI 7372</strain>
    </source>
</reference>
<dbReference type="GeneID" id="35804425"/>
<reference evidence="1 2" key="2">
    <citation type="journal article" date="2013" name="Biotechnol. Biofuels">
        <title>Global transcriptome analysis of Clostridium thermocellum ATCC 27405 during growth on dilute acid pretreated Populus and switchgrass.</title>
        <authorList>
            <person name="Wilson C.M."/>
            <person name="Rodriguez M.Jr."/>
            <person name="Johnson C.M."/>
            <person name="Martin S.L."/>
            <person name="Chu T.M."/>
            <person name="Wolfinger R.D."/>
            <person name="Hauser L.J."/>
            <person name="Land M.L."/>
            <person name="Klingeman D.M."/>
            <person name="Syed M.H."/>
            <person name="Ragauskas A.J."/>
            <person name="Tschaplinski T.J."/>
            <person name="Mielenz J.R."/>
            <person name="Brown S.D."/>
        </authorList>
    </citation>
    <scope>NUCLEOTIDE SEQUENCE [LARGE SCALE GENOMIC DNA]</scope>
    <source>
        <strain evidence="2">ATCC 27405 / DSM 1237 / JCM 9322 / NBRC 103400 / NCIMB 10682 / NRRL B-4536 / VPI 7372</strain>
    </source>
</reference>
<dbReference type="HOGENOM" id="CLU_177595_0_0_9"/>
<dbReference type="Proteomes" id="UP000002145">
    <property type="component" value="Chromosome"/>
</dbReference>
<organism evidence="1 2">
    <name type="scientific">Acetivibrio thermocellus (strain ATCC 27405 / DSM 1237 / JCM 9322 / NBRC 103400 / NCIMB 10682 / NRRL B-4536 / VPI 7372)</name>
    <name type="common">Clostridium thermocellum</name>
    <dbReference type="NCBI Taxonomy" id="203119"/>
    <lineage>
        <taxon>Bacteria</taxon>
        <taxon>Bacillati</taxon>
        <taxon>Bacillota</taxon>
        <taxon>Clostridia</taxon>
        <taxon>Eubacteriales</taxon>
        <taxon>Oscillospiraceae</taxon>
        <taxon>Acetivibrio</taxon>
    </lineage>
</organism>
<evidence type="ECO:0000313" key="1">
    <source>
        <dbReference type="EMBL" id="AEO12453.1"/>
    </source>
</evidence>
<sequence length="77" mass="8623">MINEIKAIIQNYLNNAKLCRLVVGTVTNDGIKVSDKLTIPYELIVGNLKKNLIAGQKVRLLQNHGGQQFYILEVISE</sequence>
<accession>G2JCD1</accession>
<dbReference type="EMBL" id="CP000568">
    <property type="protein sequence ID" value="AEO12453.1"/>
    <property type="molecule type" value="Genomic_DNA"/>
</dbReference>
<gene>
    <name evidence="1" type="ordered locus">Cthe_3454</name>
</gene>
<dbReference type="KEGG" id="cth:Cthe_3454"/>
<protein>
    <submittedName>
        <fullName evidence="1">Phage protein</fullName>
    </submittedName>
</protein>
<dbReference type="RefSeq" id="WP_020458099.1">
    <property type="nucleotide sequence ID" value="NC_009012.1"/>
</dbReference>
<dbReference type="eggNOG" id="ENOG502ZKYX">
    <property type="taxonomic scope" value="Bacteria"/>
</dbReference>
<dbReference type="AlphaFoldDB" id="G2JCD1"/>
<dbReference type="STRING" id="203119.Cthe_3454"/>